<gene>
    <name evidence="3" type="primary">Aste57867_15097</name>
    <name evidence="2" type="ORF">As57867_015041</name>
    <name evidence="3" type="ORF">ASTE57867_15097</name>
</gene>
<reference evidence="2" key="2">
    <citation type="submission" date="2019-06" db="EMBL/GenBank/DDBJ databases">
        <title>Genomics analysis of Aphanomyces spp. identifies a new class of oomycete effector associated with host adaptation.</title>
        <authorList>
            <person name="Gaulin E."/>
        </authorList>
    </citation>
    <scope>NUCLEOTIDE SEQUENCE</scope>
    <source>
        <strain evidence="2">CBS 578.67</strain>
    </source>
</reference>
<dbReference type="Proteomes" id="UP000332933">
    <property type="component" value="Unassembled WGS sequence"/>
</dbReference>
<keyword evidence="4" id="KW-1185">Reference proteome</keyword>
<dbReference type="OrthoDB" id="1923469at2759"/>
<accession>A0A485L2E5</accession>
<dbReference type="Pfam" id="PF07712">
    <property type="entry name" value="SURNod19"/>
    <property type="match status" value="1"/>
</dbReference>
<keyword evidence="1" id="KW-0812">Transmembrane</keyword>
<protein>
    <submittedName>
        <fullName evidence="3">Aste57867_15097 protein</fullName>
    </submittedName>
</protein>
<evidence type="ECO:0000313" key="2">
    <source>
        <dbReference type="EMBL" id="KAF0693984.1"/>
    </source>
</evidence>
<organism evidence="3 4">
    <name type="scientific">Aphanomyces stellatus</name>
    <dbReference type="NCBI Taxonomy" id="120398"/>
    <lineage>
        <taxon>Eukaryota</taxon>
        <taxon>Sar</taxon>
        <taxon>Stramenopiles</taxon>
        <taxon>Oomycota</taxon>
        <taxon>Saprolegniomycetes</taxon>
        <taxon>Saprolegniales</taxon>
        <taxon>Verrucalvaceae</taxon>
        <taxon>Aphanomyces</taxon>
    </lineage>
</organism>
<dbReference type="PANTHER" id="PTHR33390:SF1">
    <property type="entry name" value="STRESS UP-REGULATED NOD 19 PROTEIN"/>
    <property type="match status" value="1"/>
</dbReference>
<dbReference type="PANTHER" id="PTHR33390">
    <property type="entry name" value="STRESS UP-REGULATED NOD 19 PROTEIN"/>
    <property type="match status" value="1"/>
</dbReference>
<dbReference type="AlphaFoldDB" id="A0A485L2E5"/>
<dbReference type="InterPro" id="IPR011692">
    <property type="entry name" value="Stress_up-reg_Nod19"/>
</dbReference>
<keyword evidence="1" id="KW-1133">Transmembrane helix</keyword>
<reference evidence="3 4" key="1">
    <citation type="submission" date="2019-03" db="EMBL/GenBank/DDBJ databases">
        <authorList>
            <person name="Gaulin E."/>
            <person name="Dumas B."/>
        </authorList>
    </citation>
    <scope>NUCLEOTIDE SEQUENCE [LARGE SCALE GENOMIC DNA]</scope>
    <source>
        <strain evidence="3">CBS 568.67</strain>
    </source>
</reference>
<proteinExistence type="predicted"/>
<evidence type="ECO:0000256" key="1">
    <source>
        <dbReference type="SAM" id="Phobius"/>
    </source>
</evidence>
<evidence type="ECO:0000313" key="4">
    <source>
        <dbReference type="Proteomes" id="UP000332933"/>
    </source>
</evidence>
<sequence>MYSQPIRLLPGAMSNKKHTLLLPHEGGPIAIHRLNVDIVEISSTGTVSVTPRADAYLHHALFGLEESTTEDPTRQSPLSATVAIGQGDETRGSESTSYTFDAPFAYTTDKKTWSAMIHVINTRGLSMPQAQRCRECTCPRGTTVTDEMFHTLGNSPCNAPLRQQHNTACVRETYVGGTACCRHDAVCLDNEDAALANASSPAPSTFYVRYFMTYSNLTQDIRPLTTATCCDATGDMEHPGHTEYDIPQCDDPSKHPPACTHVLTTRQTLAWNVNQTHGRVEDETVELVHAVGHQHRAGLGMLLMDDATGDLLCNSTPTYDHAGHVVGMSRCIFAPPKRLELSSVLRIVATYNSSEAHTGVMSIWFLAIASVPSNATVALTVAAKTKQELVAWAVVAVFATLVAAIVWRFRPSPRHTYASVSVDDKGGLVVEM</sequence>
<feature type="transmembrane region" description="Helical" evidence="1">
    <location>
        <begin position="389"/>
        <end position="407"/>
    </location>
</feature>
<feature type="transmembrane region" description="Helical" evidence="1">
    <location>
        <begin position="363"/>
        <end position="383"/>
    </location>
</feature>
<dbReference type="EMBL" id="VJMH01005622">
    <property type="protein sequence ID" value="KAF0693984.1"/>
    <property type="molecule type" value="Genomic_DNA"/>
</dbReference>
<keyword evidence="1" id="KW-0472">Membrane</keyword>
<evidence type="ECO:0000313" key="3">
    <source>
        <dbReference type="EMBL" id="VFT91910.1"/>
    </source>
</evidence>
<name>A0A485L2E5_9STRA</name>
<dbReference type="EMBL" id="CAADRA010005643">
    <property type="protein sequence ID" value="VFT91910.1"/>
    <property type="molecule type" value="Genomic_DNA"/>
</dbReference>